<dbReference type="EMBL" id="JGZD01000009">
    <property type="protein sequence ID" value="KFI72291.1"/>
    <property type="molecule type" value="Genomic_DNA"/>
</dbReference>
<dbReference type="GO" id="GO:0008270">
    <property type="term" value="F:zinc ion binding"/>
    <property type="evidence" value="ECO:0007669"/>
    <property type="project" value="InterPro"/>
</dbReference>
<dbReference type="GO" id="GO:0005975">
    <property type="term" value="P:carbohydrate metabolic process"/>
    <property type="evidence" value="ECO:0007669"/>
    <property type="project" value="InterPro"/>
</dbReference>
<dbReference type="InterPro" id="IPR011051">
    <property type="entry name" value="RmlC_Cupin_sf"/>
</dbReference>
<feature type="domain" description="Phosphomannose isomerase type I catalytic" evidence="9">
    <location>
        <begin position="1"/>
        <end position="151"/>
    </location>
</feature>
<comment type="catalytic activity">
    <reaction evidence="1">
        <text>D-mannose 6-phosphate = D-fructose 6-phosphate</text>
        <dbReference type="Rhea" id="RHEA:12356"/>
        <dbReference type="ChEBI" id="CHEBI:58735"/>
        <dbReference type="ChEBI" id="CHEBI:61527"/>
        <dbReference type="EC" id="5.3.1.8"/>
    </reaction>
</comment>
<keyword evidence="11" id="KW-1185">Reference proteome</keyword>
<feature type="binding site" evidence="8">
    <location>
        <position position="100"/>
    </location>
    <ligand>
        <name>Zn(2+)</name>
        <dbReference type="ChEBI" id="CHEBI:29105"/>
    </ligand>
</feature>
<proteinExistence type="inferred from homology"/>
<dbReference type="SUPFAM" id="SSF51182">
    <property type="entry name" value="RmlC-like cupins"/>
    <property type="match status" value="1"/>
</dbReference>
<dbReference type="Pfam" id="PF20511">
    <property type="entry name" value="PMI_typeI_cat"/>
    <property type="match status" value="1"/>
</dbReference>
<organism evidence="10 11">
    <name type="scientific">Bifidobacterium minimum</name>
    <dbReference type="NCBI Taxonomy" id="1693"/>
    <lineage>
        <taxon>Bacteria</taxon>
        <taxon>Bacillati</taxon>
        <taxon>Actinomycetota</taxon>
        <taxon>Actinomycetes</taxon>
        <taxon>Bifidobacteriales</taxon>
        <taxon>Bifidobacteriaceae</taxon>
        <taxon>Bifidobacterium</taxon>
    </lineage>
</organism>
<evidence type="ECO:0000256" key="1">
    <source>
        <dbReference type="ARBA" id="ARBA00000757"/>
    </source>
</evidence>
<sequence length="449" mass="47680">MYRIEPVLKPYEWGSKDRLQTMFPHGRAAHVTGPLAEVWFSGHPVWPSVVDGGPAGSSTVDQLIRDDPTSMLGEFDSSRFGPVLPFLLKVISARRPLSLQVHPVSFRAREGFNRENRAGIASDSPSRAYRDRVEKNEMVVALDPFELSVGFAGMGVTRSVLARVRHPVAAAMLRCVEEADESPGYDGVGDDDVGDDDAMAWLSHGARARRRALGIAVTSPPRCAAGLYDALRKALAGADDGRGAAMLRHALVAADAFPGDCSPLALLLMNAVSLDRGQGMYVPAGTLHTYIGGTAVEIMTNSDTVLRAGLTVKPRHVDEALRVVDYEGDGGVRLLSFSGETPGLSVHGRAVAGAMSPGIEEFMLSWCSLPDSIGVRVGEGAGEESYVELDRGRVRVVLCVSGGVRCETTAGSLLLNPGEAALAPAVERVRVFPVPNDGDCAILMASPAI</sequence>
<dbReference type="InterPro" id="IPR001250">
    <property type="entry name" value="Man6P_Isoase-1"/>
</dbReference>
<dbReference type="PANTHER" id="PTHR10309">
    <property type="entry name" value="MANNOSE-6-PHOSPHATE ISOMERASE"/>
    <property type="match status" value="1"/>
</dbReference>
<evidence type="ECO:0000256" key="2">
    <source>
        <dbReference type="ARBA" id="ARBA00010772"/>
    </source>
</evidence>
<reference evidence="10 11" key="1">
    <citation type="submission" date="2014-03" db="EMBL/GenBank/DDBJ databases">
        <title>Genomics of Bifidobacteria.</title>
        <authorList>
            <person name="Ventura M."/>
            <person name="Milani C."/>
            <person name="Lugli G.A."/>
        </authorList>
    </citation>
    <scope>NUCLEOTIDE SEQUENCE [LARGE SCALE GENOMIC DNA]</scope>
    <source>
        <strain evidence="10 11">LMG 11592</strain>
    </source>
</reference>
<dbReference type="Gene3D" id="1.10.441.10">
    <property type="entry name" value="Phosphomannose Isomerase, domain 2"/>
    <property type="match status" value="1"/>
</dbReference>
<dbReference type="GO" id="GO:0004476">
    <property type="term" value="F:mannose-6-phosphate isomerase activity"/>
    <property type="evidence" value="ECO:0007669"/>
    <property type="project" value="UniProtKB-EC"/>
</dbReference>
<name>A0A087BMP1_9BIFI</name>
<dbReference type="PRINTS" id="PR00714">
    <property type="entry name" value="MAN6PISMRASE"/>
</dbReference>
<comment type="caution">
    <text evidence="10">The sequence shown here is derived from an EMBL/GenBank/DDBJ whole genome shotgun (WGS) entry which is preliminary data.</text>
</comment>
<dbReference type="CDD" id="cd07011">
    <property type="entry name" value="cupin_PMI_type_I_N"/>
    <property type="match status" value="1"/>
</dbReference>
<feature type="binding site" evidence="8">
    <location>
        <position position="137"/>
    </location>
    <ligand>
        <name>Zn(2+)</name>
        <dbReference type="ChEBI" id="CHEBI:29105"/>
    </ligand>
</feature>
<evidence type="ECO:0000256" key="7">
    <source>
        <dbReference type="PIRSR" id="PIRSR001480-1"/>
    </source>
</evidence>
<dbReference type="EC" id="5.3.1.8" evidence="3"/>
<evidence type="ECO:0000256" key="8">
    <source>
        <dbReference type="PIRSR" id="PIRSR001480-2"/>
    </source>
</evidence>
<keyword evidence="4 8" id="KW-0479">Metal-binding</keyword>
<dbReference type="GO" id="GO:0009298">
    <property type="term" value="P:GDP-mannose biosynthetic process"/>
    <property type="evidence" value="ECO:0007669"/>
    <property type="project" value="InterPro"/>
</dbReference>
<dbReference type="eggNOG" id="COG1482">
    <property type="taxonomic scope" value="Bacteria"/>
</dbReference>
<dbReference type="GO" id="GO:0005829">
    <property type="term" value="C:cytosol"/>
    <property type="evidence" value="ECO:0007669"/>
    <property type="project" value="TreeGrafter"/>
</dbReference>
<evidence type="ECO:0000259" key="9">
    <source>
        <dbReference type="Pfam" id="PF20511"/>
    </source>
</evidence>
<dbReference type="AlphaFoldDB" id="A0A087BMP1"/>
<feature type="active site" evidence="7">
    <location>
        <position position="307"/>
    </location>
</feature>
<dbReference type="Gene3D" id="2.60.120.10">
    <property type="entry name" value="Jelly Rolls"/>
    <property type="match status" value="2"/>
</dbReference>
<protein>
    <recommendedName>
        <fullName evidence="3">mannose-6-phosphate isomerase</fullName>
        <ecNumber evidence="3">5.3.1.8</ecNumber>
    </recommendedName>
</protein>
<dbReference type="InterPro" id="IPR014710">
    <property type="entry name" value="RmlC-like_jellyroll"/>
</dbReference>
<dbReference type="InterPro" id="IPR046457">
    <property type="entry name" value="PMI_typeI_cat"/>
</dbReference>
<accession>A0A087BMP1</accession>
<dbReference type="PIRSF" id="PIRSF001480">
    <property type="entry name" value="Mannose-6-phosphate_isomerase"/>
    <property type="match status" value="1"/>
</dbReference>
<comment type="cofactor">
    <cofactor evidence="8">
        <name>Zn(2+)</name>
        <dbReference type="ChEBI" id="CHEBI:29105"/>
    </cofactor>
    <text evidence="8">Binds 1 zinc ion per subunit.</text>
</comment>
<evidence type="ECO:0000256" key="6">
    <source>
        <dbReference type="ARBA" id="ARBA00023235"/>
    </source>
</evidence>
<keyword evidence="5 8" id="KW-0862">Zinc</keyword>
<dbReference type="PANTHER" id="PTHR10309:SF0">
    <property type="entry name" value="MANNOSE-6-PHOSPHATE ISOMERASE"/>
    <property type="match status" value="1"/>
</dbReference>
<evidence type="ECO:0000256" key="3">
    <source>
        <dbReference type="ARBA" id="ARBA00011956"/>
    </source>
</evidence>
<feature type="binding site" evidence="8">
    <location>
        <position position="288"/>
    </location>
    <ligand>
        <name>Zn(2+)</name>
        <dbReference type="ChEBI" id="CHEBI:29105"/>
    </ligand>
</feature>
<feature type="binding site" evidence="8">
    <location>
        <position position="102"/>
    </location>
    <ligand>
        <name>Zn(2+)</name>
        <dbReference type="ChEBI" id="CHEBI:29105"/>
    </ligand>
</feature>
<dbReference type="NCBIfam" id="TIGR00218">
    <property type="entry name" value="manA"/>
    <property type="match status" value="1"/>
</dbReference>
<dbReference type="Proteomes" id="UP000029014">
    <property type="component" value="Unassembled WGS sequence"/>
</dbReference>
<evidence type="ECO:0000313" key="10">
    <source>
        <dbReference type="EMBL" id="KFI72291.1"/>
    </source>
</evidence>
<keyword evidence="6 10" id="KW-0413">Isomerase</keyword>
<dbReference type="InterPro" id="IPR016305">
    <property type="entry name" value="Mannose-6-P_Isomerase"/>
</dbReference>
<evidence type="ECO:0000256" key="5">
    <source>
        <dbReference type="ARBA" id="ARBA00022833"/>
    </source>
</evidence>
<evidence type="ECO:0000256" key="4">
    <source>
        <dbReference type="ARBA" id="ARBA00022723"/>
    </source>
</evidence>
<evidence type="ECO:0000313" key="11">
    <source>
        <dbReference type="Proteomes" id="UP000029014"/>
    </source>
</evidence>
<dbReference type="STRING" id="1693.BMIN_0183"/>
<comment type="similarity">
    <text evidence="2">Belongs to the mannose-6-phosphate isomerase type 1 family.</text>
</comment>
<gene>
    <name evidence="10" type="ORF">BMIN_0183</name>
</gene>